<proteinExistence type="predicted"/>
<dbReference type="AlphaFoldDB" id="A0A832EXH8"/>
<dbReference type="EMBL" id="DTPL01000067">
    <property type="protein sequence ID" value="HGA37394.1"/>
    <property type="molecule type" value="Genomic_DNA"/>
</dbReference>
<evidence type="ECO:0000313" key="1">
    <source>
        <dbReference type="EMBL" id="HGA37394.1"/>
    </source>
</evidence>
<gene>
    <name evidence="1" type="ORF">ENX80_01055</name>
</gene>
<name>A0A832EXH8_DESAE</name>
<organism evidence="1">
    <name type="scientific">Desulfurella acetivorans</name>
    <dbReference type="NCBI Taxonomy" id="33002"/>
    <lineage>
        <taxon>Bacteria</taxon>
        <taxon>Pseudomonadati</taxon>
        <taxon>Campylobacterota</taxon>
        <taxon>Desulfurellia</taxon>
        <taxon>Desulfurellales</taxon>
        <taxon>Desulfurellaceae</taxon>
        <taxon>Desulfurella</taxon>
    </lineage>
</organism>
<protein>
    <submittedName>
        <fullName evidence="1">Uncharacterized protein</fullName>
    </submittedName>
</protein>
<comment type="caution">
    <text evidence="1">The sequence shown here is derived from an EMBL/GenBank/DDBJ whole genome shotgun (WGS) entry which is preliminary data.</text>
</comment>
<reference evidence="1" key="1">
    <citation type="journal article" date="2020" name="mSystems">
        <title>Genome- and Community-Level Interaction Insights into Carbon Utilization and Element Cycling Functions of Hydrothermarchaeota in Hydrothermal Sediment.</title>
        <authorList>
            <person name="Zhou Z."/>
            <person name="Liu Y."/>
            <person name="Xu W."/>
            <person name="Pan J."/>
            <person name="Luo Z.H."/>
            <person name="Li M."/>
        </authorList>
    </citation>
    <scope>NUCLEOTIDE SEQUENCE [LARGE SCALE GENOMIC DNA]</scope>
    <source>
        <strain evidence="1">SpSt-972</strain>
    </source>
</reference>
<sequence length="173" mass="20718">MWLDFNGFEINRDNKNKITNIKILNAKGSKEEDFVTFAALLRYFLNKNNFNDGILIELTGFINKLKELNVIEKNSKFEALFTETYDVVLKTAPHNGKRYLEIETQKRYWYADSNVNKAEIKSSINELEIKDYYNEEFKDYYDKKIKMDFEPQKKQIPEIFAQIWLESLNKYHV</sequence>
<accession>A0A832EXH8</accession>